<evidence type="ECO:0000256" key="1">
    <source>
        <dbReference type="ARBA" id="ARBA00004141"/>
    </source>
</evidence>
<evidence type="ECO:0000256" key="4">
    <source>
        <dbReference type="ARBA" id="ARBA00022989"/>
    </source>
</evidence>
<feature type="transmembrane region" description="Helical" evidence="7">
    <location>
        <begin position="103"/>
        <end position="120"/>
    </location>
</feature>
<evidence type="ECO:0000256" key="5">
    <source>
        <dbReference type="ARBA" id="ARBA00023136"/>
    </source>
</evidence>
<dbReference type="SUPFAM" id="SSF103481">
    <property type="entry name" value="Multidrug resistance efflux transporter EmrE"/>
    <property type="match status" value="2"/>
</dbReference>
<evidence type="ECO:0000256" key="2">
    <source>
        <dbReference type="ARBA" id="ARBA00009853"/>
    </source>
</evidence>
<evidence type="ECO:0000313" key="9">
    <source>
        <dbReference type="EMBL" id="MEJ8474804.1"/>
    </source>
</evidence>
<feature type="domain" description="EamA" evidence="8">
    <location>
        <begin position="182"/>
        <end position="319"/>
    </location>
</feature>
<dbReference type="InterPro" id="IPR037185">
    <property type="entry name" value="EmrE-like"/>
</dbReference>
<organism evidence="9 10">
    <name type="scientific">Roseibium algae</name>
    <dbReference type="NCBI Taxonomy" id="3123038"/>
    <lineage>
        <taxon>Bacteria</taxon>
        <taxon>Pseudomonadati</taxon>
        <taxon>Pseudomonadota</taxon>
        <taxon>Alphaproteobacteria</taxon>
        <taxon>Hyphomicrobiales</taxon>
        <taxon>Stappiaceae</taxon>
        <taxon>Roseibium</taxon>
    </lineage>
</organism>
<feature type="transmembrane region" description="Helical" evidence="7">
    <location>
        <begin position="126"/>
        <end position="144"/>
    </location>
</feature>
<dbReference type="EMBL" id="JBAKIA010000006">
    <property type="protein sequence ID" value="MEJ8474804.1"/>
    <property type="molecule type" value="Genomic_DNA"/>
</dbReference>
<feature type="transmembrane region" description="Helical" evidence="7">
    <location>
        <begin position="302"/>
        <end position="320"/>
    </location>
</feature>
<reference evidence="9 10" key="1">
    <citation type="submission" date="2024-02" db="EMBL/GenBank/DDBJ databases">
        <title>Roseibium algae sp. nov., isolated from marine alga (Grateloupia sp.), showing potential in myo-inositol conversion.</title>
        <authorList>
            <person name="Wang Y."/>
        </authorList>
    </citation>
    <scope>NUCLEOTIDE SEQUENCE [LARGE SCALE GENOMIC DNA]</scope>
    <source>
        <strain evidence="9 10">H3510</strain>
    </source>
</reference>
<dbReference type="RefSeq" id="WP_340274573.1">
    <property type="nucleotide sequence ID" value="NZ_JBAKIA010000006.1"/>
</dbReference>
<feature type="transmembrane region" description="Helical" evidence="7">
    <location>
        <begin position="247"/>
        <end position="265"/>
    </location>
</feature>
<dbReference type="Pfam" id="PF00892">
    <property type="entry name" value="EamA"/>
    <property type="match status" value="2"/>
</dbReference>
<comment type="subcellular location">
    <subcellularLocation>
        <location evidence="1">Membrane</location>
        <topology evidence="1">Multi-pass membrane protein</topology>
    </subcellularLocation>
</comment>
<keyword evidence="10" id="KW-1185">Reference proteome</keyword>
<feature type="compositionally biased region" description="Pro residues" evidence="6">
    <location>
        <begin position="13"/>
        <end position="22"/>
    </location>
</feature>
<dbReference type="Proteomes" id="UP001385499">
    <property type="component" value="Unassembled WGS sequence"/>
</dbReference>
<proteinExistence type="inferred from homology"/>
<dbReference type="InterPro" id="IPR000620">
    <property type="entry name" value="EamA_dom"/>
</dbReference>
<feature type="transmembrane region" description="Helical" evidence="7">
    <location>
        <begin position="277"/>
        <end position="296"/>
    </location>
</feature>
<feature type="domain" description="EamA" evidence="8">
    <location>
        <begin position="34"/>
        <end position="167"/>
    </location>
</feature>
<dbReference type="PANTHER" id="PTHR22911:SF6">
    <property type="entry name" value="SOLUTE CARRIER FAMILY 35 MEMBER G1"/>
    <property type="match status" value="1"/>
</dbReference>
<evidence type="ECO:0000256" key="6">
    <source>
        <dbReference type="SAM" id="MobiDB-lite"/>
    </source>
</evidence>
<name>A0ABU8TKX4_9HYPH</name>
<keyword evidence="5 7" id="KW-0472">Membrane</keyword>
<feature type="transmembrane region" description="Helical" evidence="7">
    <location>
        <begin position="182"/>
        <end position="201"/>
    </location>
</feature>
<feature type="transmembrane region" description="Helical" evidence="7">
    <location>
        <begin position="213"/>
        <end position="235"/>
    </location>
</feature>
<gene>
    <name evidence="9" type="ORF">V6575_11970</name>
</gene>
<feature type="transmembrane region" description="Helical" evidence="7">
    <location>
        <begin position="151"/>
        <end position="170"/>
    </location>
</feature>
<keyword evidence="4 7" id="KW-1133">Transmembrane helix</keyword>
<comment type="caution">
    <text evidence="9">The sequence shown here is derived from an EMBL/GenBank/DDBJ whole genome shotgun (WGS) entry which is preliminary data.</text>
</comment>
<feature type="transmembrane region" description="Helical" evidence="7">
    <location>
        <begin position="31"/>
        <end position="53"/>
    </location>
</feature>
<accession>A0ABU8TKX4</accession>
<evidence type="ECO:0000259" key="8">
    <source>
        <dbReference type="Pfam" id="PF00892"/>
    </source>
</evidence>
<evidence type="ECO:0000256" key="7">
    <source>
        <dbReference type="SAM" id="Phobius"/>
    </source>
</evidence>
<feature type="region of interest" description="Disordered" evidence="6">
    <location>
        <begin position="1"/>
        <end position="24"/>
    </location>
</feature>
<evidence type="ECO:0000256" key="3">
    <source>
        <dbReference type="ARBA" id="ARBA00022692"/>
    </source>
</evidence>
<evidence type="ECO:0000313" key="10">
    <source>
        <dbReference type="Proteomes" id="UP001385499"/>
    </source>
</evidence>
<keyword evidence="3 7" id="KW-0812">Transmembrane</keyword>
<protein>
    <submittedName>
        <fullName evidence="9">DMT family transporter</fullName>
    </submittedName>
</protein>
<sequence length="341" mass="36157">MPLSGDASKAPDGPAPVGPKRPAPVGMTRSAPLLGISLKVGSTLVFSVMVVALKIASERIPVGEIVFARNFFGMWPVLAMVAFRGELMIAFRTSRPLGHLGRSAVGMTSMILSFTAFSLLPLPDATAIGFATPLIVVVLAWAVLRETVRIYRWSAVGVGFLGILVILSPHIGEEGYGGSQTIGALCGAGAAFFAAFAMIFVRKLCESERTSTIVTWFSGCATVFSLLTIPLGWMVPSQAWVVPDMETAGLLLLVGLSGGVGQILLTQSYRFADASTIAPFDYANMIWAVALGYFLFAEVPMPEVLIGAGIVIAAGVFVIYREHILGLDRTKNRRASSPSKS</sequence>
<feature type="transmembrane region" description="Helical" evidence="7">
    <location>
        <begin position="73"/>
        <end position="91"/>
    </location>
</feature>
<dbReference type="PANTHER" id="PTHR22911">
    <property type="entry name" value="ACYL-MALONYL CONDENSING ENZYME-RELATED"/>
    <property type="match status" value="1"/>
</dbReference>
<comment type="similarity">
    <text evidence="2">Belongs to the drug/metabolite transporter (DMT) superfamily. 10 TMS drug/metabolite exporter (DME) (TC 2.A.7.3) family.</text>
</comment>